<proteinExistence type="predicted"/>
<feature type="compositionally biased region" description="Basic and acidic residues" evidence="1">
    <location>
        <begin position="371"/>
        <end position="392"/>
    </location>
</feature>
<protein>
    <submittedName>
        <fullName evidence="2">Uncharacterized protein</fullName>
    </submittedName>
</protein>
<evidence type="ECO:0000313" key="3">
    <source>
        <dbReference type="Proteomes" id="UP000265515"/>
    </source>
</evidence>
<reference evidence="2 3" key="1">
    <citation type="journal article" date="2018" name="Cell">
        <title>The Chara Genome: Secondary Complexity and Implications for Plant Terrestrialization.</title>
        <authorList>
            <person name="Nishiyama T."/>
            <person name="Sakayama H."/>
            <person name="Vries J.D."/>
            <person name="Buschmann H."/>
            <person name="Saint-Marcoux D."/>
            <person name="Ullrich K.K."/>
            <person name="Haas F.B."/>
            <person name="Vanderstraeten L."/>
            <person name="Becker D."/>
            <person name="Lang D."/>
            <person name="Vosolsobe S."/>
            <person name="Rombauts S."/>
            <person name="Wilhelmsson P.K.I."/>
            <person name="Janitza P."/>
            <person name="Kern R."/>
            <person name="Heyl A."/>
            <person name="Rumpler F."/>
            <person name="Villalobos L.I.A.C."/>
            <person name="Clay J.M."/>
            <person name="Skokan R."/>
            <person name="Toyoda A."/>
            <person name="Suzuki Y."/>
            <person name="Kagoshima H."/>
            <person name="Schijlen E."/>
            <person name="Tajeshwar N."/>
            <person name="Catarino B."/>
            <person name="Hetherington A.J."/>
            <person name="Saltykova A."/>
            <person name="Bonnot C."/>
            <person name="Breuninger H."/>
            <person name="Symeonidi A."/>
            <person name="Radhakrishnan G.V."/>
            <person name="Van Nieuwerburgh F."/>
            <person name="Deforce D."/>
            <person name="Chang C."/>
            <person name="Karol K.G."/>
            <person name="Hedrich R."/>
            <person name="Ulvskov P."/>
            <person name="Glockner G."/>
            <person name="Delwiche C.F."/>
            <person name="Petrasek J."/>
            <person name="Van de Peer Y."/>
            <person name="Friml J."/>
            <person name="Beilby M."/>
            <person name="Dolan L."/>
            <person name="Kohara Y."/>
            <person name="Sugano S."/>
            <person name="Fujiyama A."/>
            <person name="Delaux P.-M."/>
            <person name="Quint M."/>
            <person name="TheiBen G."/>
            <person name="Hagemann M."/>
            <person name="Harholt J."/>
            <person name="Dunand C."/>
            <person name="Zachgo S."/>
            <person name="Langdale J."/>
            <person name="Maumus F."/>
            <person name="Straeten D.V.D."/>
            <person name="Gould S.B."/>
            <person name="Rensing S.A."/>
        </authorList>
    </citation>
    <scope>NUCLEOTIDE SEQUENCE [LARGE SCALE GENOMIC DNA]</scope>
    <source>
        <strain evidence="2 3">S276</strain>
    </source>
</reference>
<dbReference type="Gramene" id="GBG62391">
    <property type="protein sequence ID" value="GBG62391"/>
    <property type="gene ID" value="CBR_g30344"/>
</dbReference>
<feature type="region of interest" description="Disordered" evidence="1">
    <location>
        <begin position="294"/>
        <end position="422"/>
    </location>
</feature>
<dbReference type="EMBL" id="BFEA01000028">
    <property type="protein sequence ID" value="GBG62391.1"/>
    <property type="molecule type" value="Genomic_DNA"/>
</dbReference>
<feature type="compositionally biased region" description="Basic and acidic residues" evidence="1">
    <location>
        <begin position="325"/>
        <end position="337"/>
    </location>
</feature>
<gene>
    <name evidence="2" type="ORF">CBR_g30344</name>
</gene>
<name>A0A388JX52_CHABU</name>
<feature type="region of interest" description="Disordered" evidence="1">
    <location>
        <begin position="441"/>
        <end position="461"/>
    </location>
</feature>
<accession>A0A388JX52</accession>
<feature type="region of interest" description="Disordered" evidence="1">
    <location>
        <begin position="642"/>
        <end position="683"/>
    </location>
</feature>
<evidence type="ECO:0000313" key="2">
    <source>
        <dbReference type="EMBL" id="GBG62391.1"/>
    </source>
</evidence>
<keyword evidence="3" id="KW-1185">Reference proteome</keyword>
<feature type="compositionally biased region" description="Polar residues" evidence="1">
    <location>
        <begin position="403"/>
        <end position="416"/>
    </location>
</feature>
<sequence>MTMEGYTRYKSRLKFGSKRRAMSLQEVSDMILKGLPAFQSLAPGCHSLRVLTDCKCEGGPRLCGVCHPAAQDDEHDDEMEKVGDESRSLDEKYNLAFGGKIRNSPRVRYVLQGGMAMRVRQAALQSKTLTSRSVSPQPSSQNCHKLSKTCLACGALVHYADDPGTGLLQFYRGGYGLQVTSSLNPVQEKLDTENKQQPETTDNKAIQLPLGGRQPVLVGRWRASHFMHRKAISAPDTPLTKLDVSASTLSRKLNWQSMLPSYPSRDNLTETRENTTGNLRIIGCVESQDVVMTPMPCDEEDSRGAKPVSPLVSTESSWQAPQKQLSREMETEKDSPEQHSMWKANEDSLGAKPASPLVSTDSSRQGPPKHLAREMELEKEAPEQHSMRKANEDSVAAKPVSPLVSTESNCQASPRKQLSREMELEKDVPEQHSMWKANEDSVAGKPMSPLVSTESSRQGPLKQLSREMELEKDVPEQHGMWKANEDSLGAKPASPLVSTDSSCQAPLKQLSREMELEKDVPEQHSMRKANEGSLAAKPASPLISAKQLSREMELEKDSPEQHSMWKAKEDSLAAEPAFPLVSADSSCQAPPKRLAHEMELEKDAPEQHSMWKALKSLALKITGAAHEIKQSKTSSTGILMPQLKRSGRSEASGNRQSDGTKRDHTSRIHQGMNMKKTTDSGTNEYMTSSVTFSKSQAGTYVTADSTKNSDPTRKNIGISRSFTLGVHVNSPPIECHKLARTRNKVFKESQIFKDMFTSYWPWAGNPDGSLELYIIWKNHD</sequence>
<dbReference type="AlphaFoldDB" id="A0A388JX52"/>
<feature type="compositionally biased region" description="Polar residues" evidence="1">
    <location>
        <begin position="311"/>
        <end position="324"/>
    </location>
</feature>
<organism evidence="2 3">
    <name type="scientific">Chara braunii</name>
    <name type="common">Braun's stonewort</name>
    <dbReference type="NCBI Taxonomy" id="69332"/>
    <lineage>
        <taxon>Eukaryota</taxon>
        <taxon>Viridiplantae</taxon>
        <taxon>Streptophyta</taxon>
        <taxon>Charophyceae</taxon>
        <taxon>Charales</taxon>
        <taxon>Characeae</taxon>
        <taxon>Chara</taxon>
    </lineage>
</organism>
<dbReference type="Proteomes" id="UP000265515">
    <property type="component" value="Unassembled WGS sequence"/>
</dbReference>
<comment type="caution">
    <text evidence="2">The sequence shown here is derived from an EMBL/GenBank/DDBJ whole genome shotgun (WGS) entry which is preliminary data.</text>
</comment>
<evidence type="ECO:0000256" key="1">
    <source>
        <dbReference type="SAM" id="MobiDB-lite"/>
    </source>
</evidence>